<gene>
    <name evidence="7" type="ORF">C6I21_12110</name>
</gene>
<proteinExistence type="inferred from homology"/>
<evidence type="ECO:0000256" key="6">
    <source>
        <dbReference type="ARBA" id="ARBA00044538"/>
    </source>
</evidence>
<keyword evidence="3" id="KW-0378">Hydrolase</keyword>
<comment type="similarity">
    <text evidence="5">Belongs to the Prp family.</text>
</comment>
<dbReference type="EMBL" id="PVNS01000011">
    <property type="protein sequence ID" value="PRO64884.1"/>
    <property type="molecule type" value="Genomic_DNA"/>
</dbReference>
<dbReference type="RefSeq" id="WP_105959739.1">
    <property type="nucleotide sequence ID" value="NZ_PVNS01000011.1"/>
</dbReference>
<comment type="caution">
    <text evidence="7">The sequence shown here is derived from an EMBL/GenBank/DDBJ whole genome shotgun (WGS) entry which is preliminary data.</text>
</comment>
<evidence type="ECO:0000256" key="5">
    <source>
        <dbReference type="ARBA" id="ARBA00044503"/>
    </source>
</evidence>
<protein>
    <recommendedName>
        <fullName evidence="6">Ribosomal processing cysteine protease Prp</fullName>
    </recommendedName>
</protein>
<keyword evidence="1" id="KW-0690">Ribosome biogenesis</keyword>
<dbReference type="NCBIfam" id="NF011126">
    <property type="entry name" value="PRK14553.1-6"/>
    <property type="match status" value="1"/>
</dbReference>
<dbReference type="PANTHER" id="PTHR39178">
    <property type="entry name" value="HYPOTHETICAL RIBOSOME-ASSOCIATED PROTEIN"/>
    <property type="match status" value="1"/>
</dbReference>
<evidence type="ECO:0000256" key="2">
    <source>
        <dbReference type="ARBA" id="ARBA00022670"/>
    </source>
</evidence>
<keyword evidence="8" id="KW-1185">Reference proteome</keyword>
<dbReference type="OrthoDB" id="48998at2"/>
<sequence>MIQVTADRSADKRITSFTMEGHAGSGPYGFDLVCAGASAVSFGAVNAVYELTQTALDVEMSEDGGYLHVRVPDLSGPQAANVQLLLEGMLVSLQTIEEQYHEFISVKTSFDGR</sequence>
<dbReference type="GO" id="GO:0042254">
    <property type="term" value="P:ribosome biogenesis"/>
    <property type="evidence" value="ECO:0007669"/>
    <property type="project" value="UniProtKB-KW"/>
</dbReference>
<evidence type="ECO:0000313" key="8">
    <source>
        <dbReference type="Proteomes" id="UP000243650"/>
    </source>
</evidence>
<dbReference type="GO" id="GO:0006508">
    <property type="term" value="P:proteolysis"/>
    <property type="evidence" value="ECO:0007669"/>
    <property type="project" value="UniProtKB-KW"/>
</dbReference>
<dbReference type="Proteomes" id="UP000243650">
    <property type="component" value="Unassembled WGS sequence"/>
</dbReference>
<dbReference type="SUPFAM" id="SSF118010">
    <property type="entry name" value="TM1457-like"/>
    <property type="match status" value="1"/>
</dbReference>
<keyword evidence="2 7" id="KW-0645">Protease</keyword>
<evidence type="ECO:0000256" key="1">
    <source>
        <dbReference type="ARBA" id="ARBA00022517"/>
    </source>
</evidence>
<dbReference type="Gene3D" id="3.30.70.1490">
    <property type="entry name" value="Cysteine protease Prp"/>
    <property type="match status" value="1"/>
</dbReference>
<evidence type="ECO:0000313" key="7">
    <source>
        <dbReference type="EMBL" id="PRO64884.1"/>
    </source>
</evidence>
<dbReference type="PANTHER" id="PTHR39178:SF1">
    <property type="entry name" value="RIBOSOMAL-PROCESSING CYSTEINE PROTEASE PRP"/>
    <property type="match status" value="1"/>
</dbReference>
<dbReference type="AlphaFoldDB" id="A0A2P6MF36"/>
<dbReference type="InterPro" id="IPR007422">
    <property type="entry name" value="Peptidase_Prp"/>
</dbReference>
<keyword evidence="4" id="KW-0788">Thiol protease</keyword>
<evidence type="ECO:0000256" key="4">
    <source>
        <dbReference type="ARBA" id="ARBA00022807"/>
    </source>
</evidence>
<accession>A0A2P6MF36</accession>
<dbReference type="Pfam" id="PF04327">
    <property type="entry name" value="Peptidase_Prp"/>
    <property type="match status" value="1"/>
</dbReference>
<reference evidence="7 8" key="1">
    <citation type="submission" date="2018-03" db="EMBL/GenBank/DDBJ databases">
        <title>Bacillus urumqiensis sp. nov., a moderately haloalkaliphilic bacterium isolated from a salt lake.</title>
        <authorList>
            <person name="Zhao B."/>
            <person name="Liao Z."/>
        </authorList>
    </citation>
    <scope>NUCLEOTIDE SEQUENCE [LARGE SCALE GENOMIC DNA]</scope>
    <source>
        <strain evidence="7 8">BZ-SZ-XJ18</strain>
    </source>
</reference>
<dbReference type="GO" id="GO:0008234">
    <property type="term" value="F:cysteine-type peptidase activity"/>
    <property type="evidence" value="ECO:0007669"/>
    <property type="project" value="UniProtKB-KW"/>
</dbReference>
<name>A0A2P6MF36_ALKUR</name>
<dbReference type="CDD" id="cd16332">
    <property type="entry name" value="Prp-like"/>
    <property type="match status" value="1"/>
</dbReference>
<organism evidence="7 8">
    <name type="scientific">Alkalicoccus urumqiensis</name>
    <name type="common">Bacillus urumqiensis</name>
    <dbReference type="NCBI Taxonomy" id="1548213"/>
    <lineage>
        <taxon>Bacteria</taxon>
        <taxon>Bacillati</taxon>
        <taxon>Bacillota</taxon>
        <taxon>Bacilli</taxon>
        <taxon>Bacillales</taxon>
        <taxon>Bacillaceae</taxon>
        <taxon>Alkalicoccus</taxon>
    </lineage>
</organism>
<dbReference type="InterPro" id="IPR036764">
    <property type="entry name" value="Peptidase_Prp_sf"/>
</dbReference>
<evidence type="ECO:0000256" key="3">
    <source>
        <dbReference type="ARBA" id="ARBA00022801"/>
    </source>
</evidence>